<comment type="caution">
    <text evidence="1">The sequence shown here is derived from an EMBL/GenBank/DDBJ whole genome shotgun (WGS) entry which is preliminary data.</text>
</comment>
<organism evidence="1 2">
    <name type="scientific">Flectobacillus roseus</name>
    <dbReference type="NCBI Taxonomy" id="502259"/>
    <lineage>
        <taxon>Bacteria</taxon>
        <taxon>Pseudomonadati</taxon>
        <taxon>Bacteroidota</taxon>
        <taxon>Cytophagia</taxon>
        <taxon>Cytophagales</taxon>
        <taxon>Flectobacillaceae</taxon>
        <taxon>Flectobacillus</taxon>
    </lineage>
</organism>
<protein>
    <submittedName>
        <fullName evidence="1">Uncharacterized protein</fullName>
    </submittedName>
</protein>
<sequence length="248" mass="28768">MERNFAKDFIEIASEFKRAKPSKDSIIKMYDLLYDLESATRTKNDDITLANVYSMLGFHLSAYKVLKSVADLSDKKVVAKLYVMEEKSQSHGNRYIIKDFRKKQQEKILSKLLPTDFVASETVENHYLITTKEIYIFDKIIEKDTISISLYGGNQFDTYVEKIIDFIFWLGTCKKELIKFYNKNMSDFSGDEANGEWYHTLDIYNVKIGVAENGKLYAEISVGDIFVSDHTLEIEIVERKVINMNYDG</sequence>
<dbReference type="EMBL" id="JASHIF010000001">
    <property type="protein sequence ID" value="MDI9857588.1"/>
    <property type="molecule type" value="Genomic_DNA"/>
</dbReference>
<gene>
    <name evidence="1" type="ORF">QM524_00070</name>
</gene>
<accession>A0ABT6Y1X4</accession>
<reference evidence="1 2" key="1">
    <citation type="submission" date="2023-05" db="EMBL/GenBank/DDBJ databases">
        <title>Novel species of genus Flectobacillus isolated from stream in China.</title>
        <authorList>
            <person name="Lu H."/>
        </authorList>
    </citation>
    <scope>NUCLEOTIDE SEQUENCE [LARGE SCALE GENOMIC DNA]</scope>
    <source>
        <strain evidence="1 2">KCTC 42575</strain>
    </source>
</reference>
<dbReference type="RefSeq" id="WP_283342935.1">
    <property type="nucleotide sequence ID" value="NZ_JASHIF010000001.1"/>
</dbReference>
<proteinExistence type="predicted"/>
<name>A0ABT6Y1X4_9BACT</name>
<evidence type="ECO:0000313" key="1">
    <source>
        <dbReference type="EMBL" id="MDI9857588.1"/>
    </source>
</evidence>
<evidence type="ECO:0000313" key="2">
    <source>
        <dbReference type="Proteomes" id="UP001236507"/>
    </source>
</evidence>
<keyword evidence="2" id="KW-1185">Reference proteome</keyword>
<dbReference type="Proteomes" id="UP001236507">
    <property type="component" value="Unassembled WGS sequence"/>
</dbReference>